<evidence type="ECO:0008006" key="4">
    <source>
        <dbReference type="Google" id="ProtNLM"/>
    </source>
</evidence>
<name>A0A7J9GGG6_9ROSI</name>
<evidence type="ECO:0000313" key="3">
    <source>
        <dbReference type="Proteomes" id="UP000593560"/>
    </source>
</evidence>
<feature type="region of interest" description="Disordered" evidence="1">
    <location>
        <begin position="240"/>
        <end position="270"/>
    </location>
</feature>
<dbReference type="PANTHER" id="PTHR13402">
    <property type="entry name" value="RGPR-RELATED"/>
    <property type="match status" value="1"/>
</dbReference>
<feature type="compositionally biased region" description="Polar residues" evidence="1">
    <location>
        <begin position="247"/>
        <end position="259"/>
    </location>
</feature>
<organism evidence="2 3">
    <name type="scientific">Gossypium harknessii</name>
    <dbReference type="NCBI Taxonomy" id="34285"/>
    <lineage>
        <taxon>Eukaryota</taxon>
        <taxon>Viridiplantae</taxon>
        <taxon>Streptophyta</taxon>
        <taxon>Embryophyta</taxon>
        <taxon>Tracheophyta</taxon>
        <taxon>Spermatophyta</taxon>
        <taxon>Magnoliopsida</taxon>
        <taxon>eudicotyledons</taxon>
        <taxon>Gunneridae</taxon>
        <taxon>Pentapetalae</taxon>
        <taxon>rosids</taxon>
        <taxon>malvids</taxon>
        <taxon>Malvales</taxon>
        <taxon>Malvaceae</taxon>
        <taxon>Malvoideae</taxon>
        <taxon>Gossypium</taxon>
    </lineage>
</organism>
<dbReference type="PANTHER" id="PTHR13402:SF6">
    <property type="entry name" value="SECRETORY 16, ISOFORM I"/>
    <property type="match status" value="1"/>
</dbReference>
<accession>A0A7J9GGG6</accession>
<comment type="caution">
    <text evidence="2">The sequence shown here is derived from an EMBL/GenBank/DDBJ whole genome shotgun (WGS) entry which is preliminary data.</text>
</comment>
<dbReference type="GO" id="GO:0007030">
    <property type="term" value="P:Golgi organization"/>
    <property type="evidence" value="ECO:0007669"/>
    <property type="project" value="TreeGrafter"/>
</dbReference>
<evidence type="ECO:0000256" key="1">
    <source>
        <dbReference type="SAM" id="MobiDB-lite"/>
    </source>
</evidence>
<reference evidence="2 3" key="1">
    <citation type="journal article" date="2019" name="Genome Biol. Evol.">
        <title>Insights into the evolution of the New World diploid cottons (Gossypium, subgenus Houzingenia) based on genome sequencing.</title>
        <authorList>
            <person name="Grover C.E."/>
            <person name="Arick M.A. 2nd"/>
            <person name="Thrash A."/>
            <person name="Conover J.L."/>
            <person name="Sanders W.S."/>
            <person name="Peterson D.G."/>
            <person name="Frelichowski J.E."/>
            <person name="Scheffler J.A."/>
            <person name="Scheffler B.E."/>
            <person name="Wendel J.F."/>
        </authorList>
    </citation>
    <scope>NUCLEOTIDE SEQUENCE [LARGE SCALE GENOMIC DNA]</scope>
    <source>
        <strain evidence="2">0</strain>
        <tissue evidence="2">Leaf</tissue>
    </source>
</reference>
<sequence>LLQKTVGLVLRPRSDKQAKLGEKNKFYYDEKLKRWVEEGAEPPAEEPALAPPPTTAAFQNGRSDYNLNSTLNSEVSPSNGIPELKNLTPIEPASGVPPIPTISNQFSARGRMGVRARYVDTFNQGGGGQANLFQSPAVPSVKPAMAANAKFFIPTPASTNEQMMEAIAENAQEENGTSNNPTTSNANEFYEPALNIQKFPSVDNITKTANGFPPHSRRTASWSGSNFGNVVTPSKAEIGQLGEATGMSPSSFMPGQRNGSFGDELHEVEL</sequence>
<dbReference type="AlphaFoldDB" id="A0A7J9GGG6"/>
<dbReference type="GO" id="GO:0070971">
    <property type="term" value="C:endoplasmic reticulum exit site"/>
    <property type="evidence" value="ECO:0007669"/>
    <property type="project" value="TreeGrafter"/>
</dbReference>
<dbReference type="Proteomes" id="UP000593560">
    <property type="component" value="Unassembled WGS sequence"/>
</dbReference>
<feature type="non-terminal residue" evidence="2">
    <location>
        <position position="1"/>
    </location>
</feature>
<dbReference type="EMBL" id="JABFAD010000004">
    <property type="protein sequence ID" value="MBA0796669.1"/>
    <property type="molecule type" value="Genomic_DNA"/>
</dbReference>
<feature type="region of interest" description="Disordered" evidence="1">
    <location>
        <begin position="38"/>
        <end position="80"/>
    </location>
</feature>
<gene>
    <name evidence="2" type="ORF">Gohar_007417</name>
</gene>
<dbReference type="OrthoDB" id="1661410at2759"/>
<keyword evidence="3" id="KW-1185">Reference proteome</keyword>
<feature type="compositionally biased region" description="Polar residues" evidence="1">
    <location>
        <begin position="58"/>
        <end position="79"/>
    </location>
</feature>
<protein>
    <recommendedName>
        <fullName evidence="4">Protein transport protein SEC16B-like protein</fullName>
    </recommendedName>
</protein>
<dbReference type="GO" id="GO:0012507">
    <property type="term" value="C:ER to Golgi transport vesicle membrane"/>
    <property type="evidence" value="ECO:0007669"/>
    <property type="project" value="TreeGrafter"/>
</dbReference>
<proteinExistence type="predicted"/>
<evidence type="ECO:0000313" key="2">
    <source>
        <dbReference type="EMBL" id="MBA0796669.1"/>
    </source>
</evidence>
<dbReference type="GO" id="GO:0070973">
    <property type="term" value="P:protein localization to endoplasmic reticulum exit site"/>
    <property type="evidence" value="ECO:0007669"/>
    <property type="project" value="TreeGrafter"/>
</dbReference>